<dbReference type="Proteomes" id="UP000316429">
    <property type="component" value="Unassembled WGS sequence"/>
</dbReference>
<dbReference type="EMBL" id="VFYP01000008">
    <property type="protein sequence ID" value="TPP04283.1"/>
    <property type="molecule type" value="Genomic_DNA"/>
</dbReference>
<protein>
    <submittedName>
        <fullName evidence="1">Uncharacterized protein</fullName>
    </submittedName>
</protein>
<reference evidence="1 2" key="1">
    <citation type="submission" date="2019-06" db="EMBL/GenBank/DDBJ databases">
        <title>Rhizobium sp. CL12 isolated from roots of soybean.</title>
        <authorList>
            <person name="Wang C."/>
        </authorList>
    </citation>
    <scope>NUCLEOTIDE SEQUENCE [LARGE SCALE GENOMIC DNA]</scope>
    <source>
        <strain evidence="1 2">CL12</strain>
    </source>
</reference>
<evidence type="ECO:0000313" key="1">
    <source>
        <dbReference type="EMBL" id="TPP04283.1"/>
    </source>
</evidence>
<dbReference type="OrthoDB" id="7764972at2"/>
<name>A0A504UH05_9HYPH</name>
<accession>A0A504UH05</accession>
<gene>
    <name evidence="1" type="ORF">FJQ55_22515</name>
</gene>
<organism evidence="1 2">
    <name type="scientific">Rhizobium glycinendophyticum</name>
    <dbReference type="NCBI Taxonomy" id="2589807"/>
    <lineage>
        <taxon>Bacteria</taxon>
        <taxon>Pseudomonadati</taxon>
        <taxon>Pseudomonadota</taxon>
        <taxon>Alphaproteobacteria</taxon>
        <taxon>Hyphomicrobiales</taxon>
        <taxon>Rhizobiaceae</taxon>
        <taxon>Rhizobium/Agrobacterium group</taxon>
        <taxon>Rhizobium</taxon>
    </lineage>
</organism>
<comment type="caution">
    <text evidence="1">The sequence shown here is derived from an EMBL/GenBank/DDBJ whole genome shotgun (WGS) entry which is preliminary data.</text>
</comment>
<proteinExistence type="predicted"/>
<keyword evidence="2" id="KW-1185">Reference proteome</keyword>
<evidence type="ECO:0000313" key="2">
    <source>
        <dbReference type="Proteomes" id="UP000316429"/>
    </source>
</evidence>
<dbReference type="AlphaFoldDB" id="A0A504UH05"/>
<sequence>MFDLAKALATLPRSNQPIRIAARQFRWFKEAFYQYTEIFSELRGVQFLIDDEKLAACFLRWLDAISVQRPGDKAEREDFIKFAPSLMLNEFIADIPIKATNHSYLNDDSSVEAFWPEGYVVTTFCLVVYAATMEQEFHSEVQVNATLDDLRSWWSFKENAHQETAYAAGFFQLLLGQEPNWWSPANFKVRNKGAA</sequence>
<dbReference type="RefSeq" id="WP_140832295.1">
    <property type="nucleotide sequence ID" value="NZ_VFYP01000008.1"/>
</dbReference>